<dbReference type="PANTHER" id="PTHR23235:SF165">
    <property type="entry name" value="TRANSCRIPTION FACTOR BTD"/>
    <property type="match status" value="1"/>
</dbReference>
<dbReference type="SMART" id="SM00355">
    <property type="entry name" value="ZnF_C2H2"/>
    <property type="match status" value="3"/>
</dbReference>
<organism evidence="9 10">
    <name type="scientific">Phlebotomus papatasi</name>
    <name type="common">Sandfly</name>
    <dbReference type="NCBI Taxonomy" id="29031"/>
    <lineage>
        <taxon>Eukaryota</taxon>
        <taxon>Metazoa</taxon>
        <taxon>Ecdysozoa</taxon>
        <taxon>Arthropoda</taxon>
        <taxon>Hexapoda</taxon>
        <taxon>Insecta</taxon>
        <taxon>Pterygota</taxon>
        <taxon>Neoptera</taxon>
        <taxon>Endopterygota</taxon>
        <taxon>Diptera</taxon>
        <taxon>Nematocera</taxon>
        <taxon>Psychodoidea</taxon>
        <taxon>Psychodidae</taxon>
        <taxon>Phlebotomus</taxon>
        <taxon>Phlebotomus</taxon>
    </lineage>
</organism>
<protein>
    <recommendedName>
        <fullName evidence="8">C2H2-type domain-containing protein</fullName>
    </recommendedName>
</protein>
<dbReference type="GO" id="GO:0000981">
    <property type="term" value="F:DNA-binding transcription factor activity, RNA polymerase II-specific"/>
    <property type="evidence" value="ECO:0007669"/>
    <property type="project" value="TreeGrafter"/>
</dbReference>
<evidence type="ECO:0000256" key="4">
    <source>
        <dbReference type="ARBA" id="ARBA00022771"/>
    </source>
</evidence>
<keyword evidence="5" id="KW-0862">Zinc</keyword>
<dbReference type="Proteomes" id="UP000092462">
    <property type="component" value="Unassembled WGS sequence"/>
</dbReference>
<proteinExistence type="predicted"/>
<dbReference type="FunFam" id="3.30.160.60:FF:000018">
    <property type="entry name" value="Krueppel-like factor 15"/>
    <property type="match status" value="1"/>
</dbReference>
<evidence type="ECO:0000256" key="6">
    <source>
        <dbReference type="ARBA" id="ARBA00023242"/>
    </source>
</evidence>
<dbReference type="AlphaFoldDB" id="A0A1B0DJX0"/>
<feature type="domain" description="C2H2-type" evidence="8">
    <location>
        <begin position="237"/>
        <end position="264"/>
    </location>
</feature>
<evidence type="ECO:0000256" key="5">
    <source>
        <dbReference type="ARBA" id="ARBA00022833"/>
    </source>
</evidence>
<keyword evidence="10" id="KW-1185">Reference proteome</keyword>
<dbReference type="GO" id="GO:0000978">
    <property type="term" value="F:RNA polymerase II cis-regulatory region sequence-specific DNA binding"/>
    <property type="evidence" value="ECO:0007669"/>
    <property type="project" value="TreeGrafter"/>
</dbReference>
<evidence type="ECO:0000256" key="1">
    <source>
        <dbReference type="ARBA" id="ARBA00004123"/>
    </source>
</evidence>
<feature type="region of interest" description="Disordered" evidence="7">
    <location>
        <begin position="253"/>
        <end position="295"/>
    </location>
</feature>
<sequence>MDFLPSYANQWNNLQSPGHHHPQFATINVMPYPPQTPSACSAASNGVSSSDIMSTVYSAQQQPAQPGSHMDMVSRLTEPDFPRATSLQYSPYHPVPYGSQNFYPNTWFPHRHQETTSSLYHPHGTFDAAAAFEFACHQSQLATSRRCAKCDCPNCYNEQAGRPPLVGPDEKTGKKVHLCHIPGCGKIYAKTSHLKAHLRWHTGEKPFVCTWWACSRRFTRSDELQRHMKTHTGEKRFTCEVCSKKFMRSDHLSKHIKTHEKKLRRVMSATKKSPARKGTKVKEEVSVEPSQEHPVTVKVENTQPEIPVYQDPVLTYHSHHQTTSGYPASHAGNSFSVPPPPAAQNVPNEDFPMACQFYGLRFHSHSYHQAPSATYSNFPDYPTYKTY</sequence>
<keyword evidence="2" id="KW-0479">Metal-binding</keyword>
<dbReference type="PANTHER" id="PTHR23235">
    <property type="entry name" value="KRUEPPEL-LIKE TRANSCRIPTION FACTOR"/>
    <property type="match status" value="1"/>
</dbReference>
<evidence type="ECO:0000313" key="9">
    <source>
        <dbReference type="EnsemblMetazoa" id="PPAI008544-PA"/>
    </source>
</evidence>
<evidence type="ECO:0000313" key="10">
    <source>
        <dbReference type="Proteomes" id="UP000092462"/>
    </source>
</evidence>
<feature type="compositionally biased region" description="Polar residues" evidence="7">
    <location>
        <begin position="321"/>
        <end position="336"/>
    </location>
</feature>
<evidence type="ECO:0000256" key="7">
    <source>
        <dbReference type="SAM" id="MobiDB-lite"/>
    </source>
</evidence>
<accession>A0A1B0DJX0</accession>
<dbReference type="Gene3D" id="3.30.160.60">
    <property type="entry name" value="Classic Zinc Finger"/>
    <property type="match status" value="3"/>
</dbReference>
<keyword evidence="3" id="KW-0677">Repeat</keyword>
<evidence type="ECO:0000256" key="2">
    <source>
        <dbReference type="ARBA" id="ARBA00022723"/>
    </source>
</evidence>
<dbReference type="PROSITE" id="PS50157">
    <property type="entry name" value="ZINC_FINGER_C2H2_2"/>
    <property type="match status" value="3"/>
</dbReference>
<dbReference type="InterPro" id="IPR013087">
    <property type="entry name" value="Znf_C2H2_type"/>
</dbReference>
<dbReference type="FunFam" id="3.30.160.60:FF:001110">
    <property type="entry name" value="Krueppel factor 13"/>
    <property type="match status" value="1"/>
</dbReference>
<dbReference type="GO" id="GO:0005634">
    <property type="term" value="C:nucleus"/>
    <property type="evidence" value="ECO:0007669"/>
    <property type="project" value="UniProtKB-SubCell"/>
</dbReference>
<dbReference type="SUPFAM" id="SSF57667">
    <property type="entry name" value="beta-beta-alpha zinc fingers"/>
    <property type="match status" value="2"/>
</dbReference>
<keyword evidence="6" id="KW-0539">Nucleus</keyword>
<feature type="region of interest" description="Disordered" evidence="7">
    <location>
        <begin position="318"/>
        <end position="343"/>
    </location>
</feature>
<evidence type="ECO:0000259" key="8">
    <source>
        <dbReference type="PROSITE" id="PS50157"/>
    </source>
</evidence>
<dbReference type="VEuPathDB" id="VectorBase:PPAI008544"/>
<reference evidence="9" key="1">
    <citation type="submission" date="2022-08" db="UniProtKB">
        <authorList>
            <consortium name="EnsemblMetazoa"/>
        </authorList>
    </citation>
    <scope>IDENTIFICATION</scope>
    <source>
        <strain evidence="9">Israel</strain>
    </source>
</reference>
<dbReference type="PROSITE" id="PS00028">
    <property type="entry name" value="ZINC_FINGER_C2H2_1"/>
    <property type="match status" value="3"/>
</dbReference>
<dbReference type="FunFam" id="3.30.160.60:FF:000077">
    <property type="entry name" value="Sp8 transcription factor"/>
    <property type="match status" value="1"/>
</dbReference>
<dbReference type="GO" id="GO:0008270">
    <property type="term" value="F:zinc ion binding"/>
    <property type="evidence" value="ECO:0007669"/>
    <property type="project" value="UniProtKB-KW"/>
</dbReference>
<name>A0A1B0DJX0_PHLPP</name>
<feature type="domain" description="C2H2-type" evidence="8">
    <location>
        <begin position="207"/>
        <end position="236"/>
    </location>
</feature>
<dbReference type="Pfam" id="PF00096">
    <property type="entry name" value="zf-C2H2"/>
    <property type="match status" value="3"/>
</dbReference>
<comment type="subcellular location">
    <subcellularLocation>
        <location evidence="1">Nucleus</location>
    </subcellularLocation>
</comment>
<keyword evidence="4" id="KW-0863">Zinc-finger</keyword>
<dbReference type="EnsemblMetazoa" id="PPAI008544-RA">
    <property type="protein sequence ID" value="PPAI008544-PA"/>
    <property type="gene ID" value="PPAI008544"/>
</dbReference>
<feature type="compositionally biased region" description="Basic residues" evidence="7">
    <location>
        <begin position="254"/>
        <end position="265"/>
    </location>
</feature>
<evidence type="ECO:0000256" key="3">
    <source>
        <dbReference type="ARBA" id="ARBA00022737"/>
    </source>
</evidence>
<dbReference type="EMBL" id="AJVK01006329">
    <property type="status" value="NOT_ANNOTATED_CDS"/>
    <property type="molecule type" value="Genomic_DNA"/>
</dbReference>
<dbReference type="VEuPathDB" id="VectorBase:PPAPM1_002736"/>
<feature type="domain" description="C2H2-type" evidence="8">
    <location>
        <begin position="177"/>
        <end position="206"/>
    </location>
</feature>
<dbReference type="InterPro" id="IPR036236">
    <property type="entry name" value="Znf_C2H2_sf"/>
</dbReference>